<dbReference type="Proteomes" id="UP000790709">
    <property type="component" value="Unassembled WGS sequence"/>
</dbReference>
<dbReference type="EMBL" id="MU266424">
    <property type="protein sequence ID" value="KAH7924450.1"/>
    <property type="molecule type" value="Genomic_DNA"/>
</dbReference>
<keyword evidence="2" id="KW-1185">Reference proteome</keyword>
<gene>
    <name evidence="1" type="ORF">BV22DRAFT_1035126</name>
</gene>
<comment type="caution">
    <text evidence="1">The sequence shown here is derived from an EMBL/GenBank/DDBJ whole genome shotgun (WGS) entry which is preliminary data.</text>
</comment>
<proteinExistence type="predicted"/>
<name>A0ACB8BF52_9AGAM</name>
<evidence type="ECO:0000313" key="2">
    <source>
        <dbReference type="Proteomes" id="UP000790709"/>
    </source>
</evidence>
<evidence type="ECO:0000313" key="1">
    <source>
        <dbReference type="EMBL" id="KAH7924450.1"/>
    </source>
</evidence>
<sequence length="389" mass="42229">MTYNVTPVPDAEDDKQMQQYMQDRRVIGYDPLVQPALLRHDITPTEGSRLTIASARFNSARVLAGQDDRVLVIVGPCSIHSPEQAVEYAKLLKAKMPTWNNLLIVMRAYLTTVGWKGLINDPDIDGSFQINKGLRIARQLLCDLTDLGVPVGSELLDTISPQYIADLISWGAIGARTTESQLHRELASGVSFPIGFKNGTDGSVNVAIDAMRSSSNPHAFMGVTEQGLAAIVKTRGNQDVHVILRGGTKGPNFASEHVRSAAKAIEKARPQNHASVMIDCSHGNSQKNHNNQPKVVDDICTQLAAGDRNITGVMIESHINAGRQDVPEEGPAGLKHGVSITDACVDWETTVGMLDRLNEAVKQRRTTLIEQGLQKPAGFKRTPVSPPTP</sequence>
<protein>
    <submittedName>
        <fullName evidence="1">3-deoxy-7-phosphoheptulonate synthase</fullName>
    </submittedName>
</protein>
<reference evidence="1" key="1">
    <citation type="journal article" date="2021" name="New Phytol.">
        <title>Evolutionary innovations through gain and loss of genes in the ectomycorrhizal Boletales.</title>
        <authorList>
            <person name="Wu G."/>
            <person name="Miyauchi S."/>
            <person name="Morin E."/>
            <person name="Kuo A."/>
            <person name="Drula E."/>
            <person name="Varga T."/>
            <person name="Kohler A."/>
            <person name="Feng B."/>
            <person name="Cao Y."/>
            <person name="Lipzen A."/>
            <person name="Daum C."/>
            <person name="Hundley H."/>
            <person name="Pangilinan J."/>
            <person name="Johnson J."/>
            <person name="Barry K."/>
            <person name="LaButti K."/>
            <person name="Ng V."/>
            <person name="Ahrendt S."/>
            <person name="Min B."/>
            <person name="Choi I.G."/>
            <person name="Park H."/>
            <person name="Plett J.M."/>
            <person name="Magnuson J."/>
            <person name="Spatafora J.W."/>
            <person name="Nagy L.G."/>
            <person name="Henrissat B."/>
            <person name="Grigoriev I.V."/>
            <person name="Yang Z.L."/>
            <person name="Xu J."/>
            <person name="Martin F.M."/>
        </authorList>
    </citation>
    <scope>NUCLEOTIDE SEQUENCE</scope>
    <source>
        <strain evidence="1">KUC20120723A-06</strain>
    </source>
</reference>
<accession>A0ACB8BF52</accession>
<organism evidence="1 2">
    <name type="scientific">Leucogyrophana mollusca</name>
    <dbReference type="NCBI Taxonomy" id="85980"/>
    <lineage>
        <taxon>Eukaryota</taxon>
        <taxon>Fungi</taxon>
        <taxon>Dikarya</taxon>
        <taxon>Basidiomycota</taxon>
        <taxon>Agaricomycotina</taxon>
        <taxon>Agaricomycetes</taxon>
        <taxon>Agaricomycetidae</taxon>
        <taxon>Boletales</taxon>
        <taxon>Boletales incertae sedis</taxon>
        <taxon>Leucogyrophana</taxon>
    </lineage>
</organism>